<dbReference type="PANTHER" id="PTHR30055:SF226">
    <property type="entry name" value="HTH-TYPE TRANSCRIPTIONAL REGULATOR PKSA"/>
    <property type="match status" value="1"/>
</dbReference>
<dbReference type="Gene3D" id="1.10.357.10">
    <property type="entry name" value="Tetracycline Repressor, domain 2"/>
    <property type="match status" value="1"/>
</dbReference>
<dbReference type="InterPro" id="IPR001647">
    <property type="entry name" value="HTH_TetR"/>
</dbReference>
<dbReference type="SUPFAM" id="SSF48498">
    <property type="entry name" value="Tetracyclin repressor-like, C-terminal domain"/>
    <property type="match status" value="1"/>
</dbReference>
<evidence type="ECO:0000256" key="3">
    <source>
        <dbReference type="ARBA" id="ARBA00023163"/>
    </source>
</evidence>
<feature type="domain" description="HTH tetR-type" evidence="6">
    <location>
        <begin position="21"/>
        <end position="81"/>
    </location>
</feature>
<keyword evidence="3" id="KW-0804">Transcription</keyword>
<evidence type="ECO:0000256" key="5">
    <source>
        <dbReference type="SAM" id="MobiDB-lite"/>
    </source>
</evidence>
<dbReference type="PANTHER" id="PTHR30055">
    <property type="entry name" value="HTH-TYPE TRANSCRIPTIONAL REGULATOR RUTR"/>
    <property type="match status" value="1"/>
</dbReference>
<evidence type="ECO:0000259" key="6">
    <source>
        <dbReference type="PROSITE" id="PS50977"/>
    </source>
</evidence>
<dbReference type="RefSeq" id="WP_211122406.1">
    <property type="nucleotide sequence ID" value="NZ_BAAALR010000063.1"/>
</dbReference>
<accession>A0ABN2IM65</accession>
<proteinExistence type="predicted"/>
<keyword evidence="8" id="KW-1185">Reference proteome</keyword>
<name>A0ABN2IM65_9ACTN</name>
<feature type="compositionally biased region" description="Pro residues" evidence="5">
    <location>
        <begin position="1"/>
        <end position="10"/>
    </location>
</feature>
<dbReference type="Pfam" id="PF00440">
    <property type="entry name" value="TetR_N"/>
    <property type="match status" value="1"/>
</dbReference>
<evidence type="ECO:0000256" key="4">
    <source>
        <dbReference type="PROSITE-ProRule" id="PRU00335"/>
    </source>
</evidence>
<gene>
    <name evidence="7" type="ORF">GCM10009680_55760</name>
</gene>
<evidence type="ECO:0000313" key="8">
    <source>
        <dbReference type="Proteomes" id="UP001499947"/>
    </source>
</evidence>
<feature type="DNA-binding region" description="H-T-H motif" evidence="4">
    <location>
        <begin position="44"/>
        <end position="63"/>
    </location>
</feature>
<evidence type="ECO:0000313" key="7">
    <source>
        <dbReference type="EMBL" id="GAA1707830.1"/>
    </source>
</evidence>
<dbReference type="SUPFAM" id="SSF46689">
    <property type="entry name" value="Homeodomain-like"/>
    <property type="match status" value="1"/>
</dbReference>
<dbReference type="InterPro" id="IPR050109">
    <property type="entry name" value="HTH-type_TetR-like_transc_reg"/>
</dbReference>
<evidence type="ECO:0000256" key="1">
    <source>
        <dbReference type="ARBA" id="ARBA00023015"/>
    </source>
</evidence>
<organism evidence="7 8">
    <name type="scientific">Streptomyces yatensis</name>
    <dbReference type="NCBI Taxonomy" id="155177"/>
    <lineage>
        <taxon>Bacteria</taxon>
        <taxon>Bacillati</taxon>
        <taxon>Actinomycetota</taxon>
        <taxon>Actinomycetes</taxon>
        <taxon>Kitasatosporales</taxon>
        <taxon>Streptomycetaceae</taxon>
        <taxon>Streptomyces</taxon>
        <taxon>Streptomyces violaceusniger group</taxon>
    </lineage>
</organism>
<dbReference type="InterPro" id="IPR009057">
    <property type="entry name" value="Homeodomain-like_sf"/>
</dbReference>
<sequence>MSQPPTPSTPAAPRRTRLTAEQRRESILDAATEVFADVGYQRGKVSDIARRIGVSEPVIFQNFGTKASLFSAVLERAARQITAQLRAAVDGGQSVPDLLAAWLAPDHVDRMHARGSVGVLFADNLGPATAPEVHGAVRTAVQQITAGLAELLRQGRRTGDIRADLDPETGAWWLMSLLNSHHFRAAVMDNRSALEPGLTRLLLESLTRPAPVRDS</sequence>
<reference evidence="7 8" key="1">
    <citation type="journal article" date="2019" name="Int. J. Syst. Evol. Microbiol.">
        <title>The Global Catalogue of Microorganisms (GCM) 10K type strain sequencing project: providing services to taxonomists for standard genome sequencing and annotation.</title>
        <authorList>
            <consortium name="The Broad Institute Genomics Platform"/>
            <consortium name="The Broad Institute Genome Sequencing Center for Infectious Disease"/>
            <person name="Wu L."/>
            <person name="Ma J."/>
        </authorList>
    </citation>
    <scope>NUCLEOTIDE SEQUENCE [LARGE SCALE GENOMIC DNA]</scope>
    <source>
        <strain evidence="7 8">JCM 13244</strain>
    </source>
</reference>
<protein>
    <recommendedName>
        <fullName evidence="6">HTH tetR-type domain-containing protein</fullName>
    </recommendedName>
</protein>
<dbReference type="PROSITE" id="PS50977">
    <property type="entry name" value="HTH_TETR_2"/>
    <property type="match status" value="1"/>
</dbReference>
<dbReference type="Gene3D" id="1.10.10.60">
    <property type="entry name" value="Homeodomain-like"/>
    <property type="match status" value="1"/>
</dbReference>
<dbReference type="InterPro" id="IPR011075">
    <property type="entry name" value="TetR_C"/>
</dbReference>
<keyword evidence="2 4" id="KW-0238">DNA-binding</keyword>
<dbReference type="Pfam" id="PF16925">
    <property type="entry name" value="TetR_C_13"/>
    <property type="match status" value="1"/>
</dbReference>
<dbReference type="Proteomes" id="UP001499947">
    <property type="component" value="Unassembled WGS sequence"/>
</dbReference>
<dbReference type="EMBL" id="BAAALR010000063">
    <property type="protein sequence ID" value="GAA1707830.1"/>
    <property type="molecule type" value="Genomic_DNA"/>
</dbReference>
<dbReference type="PRINTS" id="PR00455">
    <property type="entry name" value="HTHTETR"/>
</dbReference>
<evidence type="ECO:0000256" key="2">
    <source>
        <dbReference type="ARBA" id="ARBA00023125"/>
    </source>
</evidence>
<dbReference type="InterPro" id="IPR036271">
    <property type="entry name" value="Tet_transcr_reg_TetR-rel_C_sf"/>
</dbReference>
<comment type="caution">
    <text evidence="7">The sequence shown here is derived from an EMBL/GenBank/DDBJ whole genome shotgun (WGS) entry which is preliminary data.</text>
</comment>
<keyword evidence="1" id="KW-0805">Transcription regulation</keyword>
<feature type="region of interest" description="Disordered" evidence="5">
    <location>
        <begin position="1"/>
        <end position="20"/>
    </location>
</feature>